<reference evidence="5" key="1">
    <citation type="submission" date="2016-10" db="EMBL/GenBank/DDBJ databases">
        <authorList>
            <person name="Varghese N."/>
            <person name="Submissions S."/>
        </authorList>
    </citation>
    <scope>NUCLEOTIDE SEQUENCE [LARGE SCALE GENOMIC DNA]</scope>
    <source>
        <strain evidence="5">CGMCC 1.11012</strain>
    </source>
</reference>
<dbReference type="GO" id="GO:0016787">
    <property type="term" value="F:hydrolase activity"/>
    <property type="evidence" value="ECO:0007669"/>
    <property type="project" value="UniProtKB-KW"/>
</dbReference>
<dbReference type="EMBL" id="FNDX01000012">
    <property type="protein sequence ID" value="SDJ12766.1"/>
    <property type="molecule type" value="Genomic_DNA"/>
</dbReference>
<dbReference type="STRING" id="1174501.SAMN05216192_11218"/>
<dbReference type="InterPro" id="IPR036514">
    <property type="entry name" value="SGNH_hydro_sf"/>
</dbReference>
<evidence type="ECO:0000313" key="5">
    <source>
        <dbReference type="Proteomes" id="UP000199050"/>
    </source>
</evidence>
<protein>
    <submittedName>
        <fullName evidence="4">Lysophospholipase L1</fullName>
    </submittedName>
</protein>
<keyword evidence="2" id="KW-0378">Hydrolase</keyword>
<dbReference type="CDD" id="cd01821">
    <property type="entry name" value="Rhamnogalacturan_acetylesterase_like"/>
    <property type="match status" value="1"/>
</dbReference>
<gene>
    <name evidence="4" type="ORF">SAMN05216192_11218</name>
</gene>
<comment type="similarity">
    <text evidence="1">Belongs to the 'GDSL' lipolytic enzyme family.</text>
</comment>
<proteinExistence type="inferred from homology"/>
<dbReference type="SUPFAM" id="SSF52266">
    <property type="entry name" value="SGNH hydrolase"/>
    <property type="match status" value="1"/>
</dbReference>
<dbReference type="RefSeq" id="WP_167360663.1">
    <property type="nucleotide sequence ID" value="NZ_CBCSKY010000025.1"/>
</dbReference>
<keyword evidence="5" id="KW-1185">Reference proteome</keyword>
<dbReference type="Proteomes" id="UP000199050">
    <property type="component" value="Unassembled WGS sequence"/>
</dbReference>
<dbReference type="Gene3D" id="2.60.120.430">
    <property type="entry name" value="Galactose-binding lectin"/>
    <property type="match status" value="1"/>
</dbReference>
<dbReference type="Gene3D" id="3.40.50.1110">
    <property type="entry name" value="SGNH hydrolase"/>
    <property type="match status" value="1"/>
</dbReference>
<evidence type="ECO:0000256" key="2">
    <source>
        <dbReference type="ARBA" id="ARBA00022801"/>
    </source>
</evidence>
<evidence type="ECO:0000256" key="1">
    <source>
        <dbReference type="ARBA" id="ARBA00008668"/>
    </source>
</evidence>
<dbReference type="InterPro" id="IPR013830">
    <property type="entry name" value="SGNH_hydro"/>
</dbReference>
<name>A0A1G8R707_9BACL</name>
<dbReference type="Pfam" id="PF13472">
    <property type="entry name" value="Lipase_GDSL_2"/>
    <property type="match status" value="1"/>
</dbReference>
<organism evidence="4 5">
    <name type="scientific">Paenibacillus typhae</name>
    <dbReference type="NCBI Taxonomy" id="1174501"/>
    <lineage>
        <taxon>Bacteria</taxon>
        <taxon>Bacillati</taxon>
        <taxon>Bacillota</taxon>
        <taxon>Bacilli</taxon>
        <taxon>Bacillales</taxon>
        <taxon>Paenibacillaceae</taxon>
        <taxon>Paenibacillus</taxon>
    </lineage>
</organism>
<sequence length="366" mass="40266">MEFSFTYVPNAGVTYDMGRGSGYAAAPGLSGNEDLRDSWPGDYYSPAVPTLLMDVPNGNYHAAVGISIEAQESITALREGVGHLRLLQQNAGVPRQVTASFAVHVNNGQLMLACGAGSVMEQVEIRRAADIPTLFLAGDSTVTDQASSKYPYSGWGQMLGLFLNDGLAIANHACSGRSARSFIQEDRLTRIAKQLRKGDFLLIQFAHNDEKETEDGAGPFTTYPHYLQQYIDLAREKEAYPVLVSPMHRRFFDADGSIRNTHGDYIQAMRQLALREEVPFIDLASLSRAYFEELGEERTKQVFLWAEPGQYANLPEGAEDNTHFTEAGAVEIARLVARGIREAGFEPLSRHLISEEAAAAVMNRIV</sequence>
<evidence type="ECO:0000259" key="3">
    <source>
        <dbReference type="Pfam" id="PF13472"/>
    </source>
</evidence>
<feature type="domain" description="SGNH hydrolase-type esterase" evidence="3">
    <location>
        <begin position="138"/>
        <end position="328"/>
    </location>
</feature>
<evidence type="ECO:0000313" key="4">
    <source>
        <dbReference type="EMBL" id="SDJ12766.1"/>
    </source>
</evidence>
<dbReference type="PANTHER" id="PTHR43695:SF1">
    <property type="entry name" value="RHAMNOGALACTURONAN ACETYLESTERASE"/>
    <property type="match status" value="1"/>
</dbReference>
<accession>A0A1G8R707</accession>
<dbReference type="AlphaFoldDB" id="A0A1G8R707"/>
<dbReference type="PANTHER" id="PTHR43695">
    <property type="entry name" value="PUTATIVE (AFU_ORTHOLOGUE AFUA_2G17250)-RELATED"/>
    <property type="match status" value="1"/>
</dbReference>
<dbReference type="InterPro" id="IPR037459">
    <property type="entry name" value="RhgT-like"/>
</dbReference>